<protein>
    <recommendedName>
        <fullName evidence="1">PH domain-containing protein</fullName>
    </recommendedName>
</protein>
<reference evidence="2 3" key="1">
    <citation type="submission" date="2021-02" db="EMBL/GenBank/DDBJ databases">
        <title>Variation within the Batrachochytrium salamandrivorans European outbreak.</title>
        <authorList>
            <person name="Kelly M."/>
            <person name="Pasmans F."/>
            <person name="Shea T.P."/>
            <person name="Munoz J.F."/>
            <person name="Carranza S."/>
            <person name="Cuomo C.A."/>
            <person name="Martel A."/>
        </authorList>
    </citation>
    <scope>NUCLEOTIDE SEQUENCE [LARGE SCALE GENOMIC DNA]</scope>
    <source>
        <strain evidence="2 3">AMFP18/2</strain>
    </source>
</reference>
<keyword evidence="3" id="KW-1185">Reference proteome</keyword>
<comment type="caution">
    <text evidence="2">The sequence shown here is derived from an EMBL/GenBank/DDBJ whole genome shotgun (WGS) entry which is preliminary data.</text>
</comment>
<dbReference type="Pfam" id="PF20400">
    <property type="entry name" value="BAR_4"/>
    <property type="match status" value="1"/>
</dbReference>
<dbReference type="PROSITE" id="PS50003">
    <property type="entry name" value="PH_DOMAIN"/>
    <property type="match status" value="1"/>
</dbReference>
<sequence>MSDRNIDEFSQLWPYASDQYAQIAPLLNRLTTWKAVLNTLINCFCNVQDIERHLGKEHGKLHRSLEELQCSLGSDSASVLNPWRNYAQFFECEYLSTENLVATSALNHLRQLKIDLKRKIHSVESNIKLFKSKVQRNRNLTMSGIATHERTLSKHSNDLKADPALPFGAVFTSDPWLSERSLYHQLKVMVIGENEFQENIRELVRDLATFDCHIVETLMITMDEYASARSSQWESMQKHMASIRSFSALSEPESHFSTFAATHHLHNQEIWQRTRTLYDFPYQVREIQILKHGLLHIPSKFSKNSWLPVVAVITETGFLHCFKISAHKKTRLMEWTARQQLREEEFENGIESPISSSHHSEVPSLTQLSSSPWPSLTSLRRNKDGFSTQPLSPGEIYNGVDRPAAAISVGLGQSRITIQLVPEKSNQHIFELIIQNRRPRSGGIFSGWSKPNVDSWTRFEFKASSDNELIEWLAALQGRMQNFVPRGPPSPLFKSQQFIEQSVEAMIKEHHERALSDVLSAESLDMASQPSLSRIRQTPLPIAPARTYHRFSQSDSTSSSTLPGDSGVLLHDGSHLALHTTPSYKAVSTPKLGVSNTPRTLLESDLESEVQAYEGVSQRRACVQV</sequence>
<gene>
    <name evidence="2" type="ORF">BASA50_002511</name>
</gene>
<dbReference type="PANTHER" id="PTHR31941:SF1">
    <property type="entry name" value="CYTOSKELETAL SIGNALING PROTEIN SLM1"/>
    <property type="match status" value="1"/>
</dbReference>
<dbReference type="SMART" id="SM00233">
    <property type="entry name" value="PH"/>
    <property type="match status" value="1"/>
</dbReference>
<dbReference type="EMBL" id="JAFCIX010000046">
    <property type="protein sequence ID" value="KAH6600186.1"/>
    <property type="molecule type" value="Genomic_DNA"/>
</dbReference>
<dbReference type="Proteomes" id="UP001648503">
    <property type="component" value="Unassembled WGS sequence"/>
</dbReference>
<evidence type="ECO:0000313" key="2">
    <source>
        <dbReference type="EMBL" id="KAH6600186.1"/>
    </source>
</evidence>
<dbReference type="InterPro" id="IPR046868">
    <property type="entry name" value="BAR_4"/>
</dbReference>
<dbReference type="SUPFAM" id="SSF50729">
    <property type="entry name" value="PH domain-like"/>
    <property type="match status" value="1"/>
</dbReference>
<feature type="domain" description="PH" evidence="1">
    <location>
        <begin position="288"/>
        <end position="481"/>
    </location>
</feature>
<proteinExistence type="predicted"/>
<dbReference type="InterPro" id="IPR001849">
    <property type="entry name" value="PH_domain"/>
</dbReference>
<organism evidence="2 3">
    <name type="scientific">Batrachochytrium salamandrivorans</name>
    <dbReference type="NCBI Taxonomy" id="1357716"/>
    <lineage>
        <taxon>Eukaryota</taxon>
        <taxon>Fungi</taxon>
        <taxon>Fungi incertae sedis</taxon>
        <taxon>Chytridiomycota</taxon>
        <taxon>Chytridiomycota incertae sedis</taxon>
        <taxon>Chytridiomycetes</taxon>
        <taxon>Rhizophydiales</taxon>
        <taxon>Rhizophydiales incertae sedis</taxon>
        <taxon>Batrachochytrium</taxon>
    </lineage>
</organism>
<name>A0ABQ8FP65_9FUNG</name>
<dbReference type="PANTHER" id="PTHR31941">
    <property type="entry name" value="CYTOSKELETAL SIGNALING PROTEIN SLM1"/>
    <property type="match status" value="1"/>
</dbReference>
<evidence type="ECO:0000313" key="3">
    <source>
        <dbReference type="Proteomes" id="UP001648503"/>
    </source>
</evidence>
<evidence type="ECO:0000259" key="1">
    <source>
        <dbReference type="PROSITE" id="PS50003"/>
    </source>
</evidence>
<accession>A0ABQ8FP65</accession>